<dbReference type="EMBL" id="MGEA01000010">
    <property type="protein sequence ID" value="OGL74662.1"/>
    <property type="molecule type" value="Genomic_DNA"/>
</dbReference>
<gene>
    <name evidence="1" type="ORF">A3C96_01815</name>
</gene>
<protein>
    <submittedName>
        <fullName evidence="1">Uncharacterized protein</fullName>
    </submittedName>
</protein>
<proteinExistence type="predicted"/>
<evidence type="ECO:0000313" key="2">
    <source>
        <dbReference type="Proteomes" id="UP000177088"/>
    </source>
</evidence>
<organism evidence="1 2">
    <name type="scientific">Candidatus Uhrbacteria bacterium RIFCSPHIGHO2_02_FULL_60_10</name>
    <dbReference type="NCBI Taxonomy" id="1802392"/>
    <lineage>
        <taxon>Bacteria</taxon>
        <taxon>Candidatus Uhriibacteriota</taxon>
    </lineage>
</organism>
<name>A0A1F7U8S2_9BACT</name>
<reference evidence="1 2" key="1">
    <citation type="journal article" date="2016" name="Nat. Commun.">
        <title>Thousands of microbial genomes shed light on interconnected biogeochemical processes in an aquifer system.</title>
        <authorList>
            <person name="Anantharaman K."/>
            <person name="Brown C.T."/>
            <person name="Hug L.A."/>
            <person name="Sharon I."/>
            <person name="Castelle C.J."/>
            <person name="Probst A.J."/>
            <person name="Thomas B.C."/>
            <person name="Singh A."/>
            <person name="Wilkins M.J."/>
            <person name="Karaoz U."/>
            <person name="Brodie E.L."/>
            <person name="Williams K.H."/>
            <person name="Hubbard S.S."/>
            <person name="Banfield J.F."/>
        </authorList>
    </citation>
    <scope>NUCLEOTIDE SEQUENCE [LARGE SCALE GENOMIC DNA]</scope>
</reference>
<sequence>MVFYVKNLAKAPVQVTFDKIWPDPKPNKWRITLSSKPLTSGVHAESFRSVLNIPRPVNCIREEPDLPILVINTVRAKFELHRDKDGDLIFIIGELLQ</sequence>
<dbReference type="Proteomes" id="UP000177088">
    <property type="component" value="Unassembled WGS sequence"/>
</dbReference>
<evidence type="ECO:0000313" key="1">
    <source>
        <dbReference type="EMBL" id="OGL74662.1"/>
    </source>
</evidence>
<comment type="caution">
    <text evidence="1">The sequence shown here is derived from an EMBL/GenBank/DDBJ whole genome shotgun (WGS) entry which is preliminary data.</text>
</comment>
<dbReference type="AlphaFoldDB" id="A0A1F7U8S2"/>
<accession>A0A1F7U8S2</accession>